<evidence type="ECO:0000256" key="2">
    <source>
        <dbReference type="ARBA" id="ARBA00007399"/>
    </source>
</evidence>
<feature type="signal peptide" evidence="6">
    <location>
        <begin position="1"/>
        <end position="22"/>
    </location>
</feature>
<proteinExistence type="inferred from homology"/>
<feature type="chain" id="PRO_5001798406" evidence="6">
    <location>
        <begin position="23"/>
        <end position="244"/>
    </location>
</feature>
<dbReference type="InterPro" id="IPR050643">
    <property type="entry name" value="Periplasmic_pilus_chap"/>
</dbReference>
<evidence type="ECO:0000313" key="9">
    <source>
        <dbReference type="EMBL" id="KFE46821.1"/>
    </source>
</evidence>
<dbReference type="InterPro" id="IPR008962">
    <property type="entry name" value="PapD-like_sf"/>
</dbReference>
<name>A0A085UUF8_PSESX</name>
<dbReference type="PRINTS" id="PR00969">
    <property type="entry name" value="CHAPERONPILI"/>
</dbReference>
<organism evidence="9 10">
    <name type="scientific">Pseudomonas syringae</name>
    <dbReference type="NCBI Taxonomy" id="317"/>
    <lineage>
        <taxon>Bacteria</taxon>
        <taxon>Pseudomonadati</taxon>
        <taxon>Pseudomonadota</taxon>
        <taxon>Gammaproteobacteria</taxon>
        <taxon>Pseudomonadales</taxon>
        <taxon>Pseudomonadaceae</taxon>
        <taxon>Pseudomonas</taxon>
    </lineage>
</organism>
<evidence type="ECO:0000259" key="7">
    <source>
        <dbReference type="Pfam" id="PF00345"/>
    </source>
</evidence>
<dbReference type="PANTHER" id="PTHR30251:SF2">
    <property type="entry name" value="FIMBRIAL CHAPERONE YADV-RELATED"/>
    <property type="match status" value="1"/>
</dbReference>
<dbReference type="PANTHER" id="PTHR30251">
    <property type="entry name" value="PILUS ASSEMBLY CHAPERONE"/>
    <property type="match status" value="1"/>
</dbReference>
<dbReference type="GO" id="GO:0030288">
    <property type="term" value="C:outer membrane-bounded periplasmic space"/>
    <property type="evidence" value="ECO:0007669"/>
    <property type="project" value="InterPro"/>
</dbReference>
<accession>A0A085UUF8</accession>
<dbReference type="PATRIC" id="fig|317.174.peg.5023"/>
<comment type="caution">
    <text evidence="9">The sequence shown here is derived from an EMBL/GenBank/DDBJ whole genome shotgun (WGS) entry which is preliminary data.</text>
</comment>
<dbReference type="EMBL" id="JPQT01000132">
    <property type="protein sequence ID" value="KFE46821.1"/>
    <property type="molecule type" value="Genomic_DNA"/>
</dbReference>
<dbReference type="Pfam" id="PF00345">
    <property type="entry name" value="PapD_N"/>
    <property type="match status" value="1"/>
</dbReference>
<feature type="domain" description="Pili assembly chaperone C-terminal" evidence="8">
    <location>
        <begin position="161"/>
        <end position="224"/>
    </location>
</feature>
<dbReference type="Pfam" id="PF02753">
    <property type="entry name" value="PapD_C"/>
    <property type="match status" value="1"/>
</dbReference>
<evidence type="ECO:0000256" key="5">
    <source>
        <dbReference type="ARBA" id="ARBA00023186"/>
    </source>
</evidence>
<evidence type="ECO:0000259" key="8">
    <source>
        <dbReference type="Pfam" id="PF02753"/>
    </source>
</evidence>
<comment type="similarity">
    <text evidence="2">Belongs to the periplasmic pilus chaperone family.</text>
</comment>
<dbReference type="InterPro" id="IPR016147">
    <property type="entry name" value="Pili_assmbl_chaperone_N"/>
</dbReference>
<protein>
    <submittedName>
        <fullName evidence="9">Pilus assembly protein</fullName>
    </submittedName>
</protein>
<evidence type="ECO:0000256" key="4">
    <source>
        <dbReference type="ARBA" id="ARBA00022764"/>
    </source>
</evidence>
<gene>
    <name evidence="9" type="ORF">IV02_24560</name>
</gene>
<dbReference type="Gene3D" id="2.60.40.10">
    <property type="entry name" value="Immunoglobulins"/>
    <property type="match status" value="2"/>
</dbReference>
<dbReference type="InterPro" id="IPR013783">
    <property type="entry name" value="Ig-like_fold"/>
</dbReference>
<dbReference type="GO" id="GO:0071555">
    <property type="term" value="P:cell wall organization"/>
    <property type="evidence" value="ECO:0007669"/>
    <property type="project" value="InterPro"/>
</dbReference>
<keyword evidence="4" id="KW-0574">Periplasm</keyword>
<keyword evidence="3 6" id="KW-0732">Signal</keyword>
<dbReference type="AlphaFoldDB" id="A0A085UUF8"/>
<dbReference type="InterPro" id="IPR036316">
    <property type="entry name" value="Pili_assmbl_chap_C_dom_sf"/>
</dbReference>
<evidence type="ECO:0000256" key="6">
    <source>
        <dbReference type="SAM" id="SignalP"/>
    </source>
</evidence>
<dbReference type="InterPro" id="IPR016148">
    <property type="entry name" value="Pili_assmbl_chaperone_C"/>
</dbReference>
<feature type="domain" description="Pili assembly chaperone N-terminal" evidence="7">
    <location>
        <begin position="23"/>
        <end position="139"/>
    </location>
</feature>
<comment type="subcellular location">
    <subcellularLocation>
        <location evidence="1">Periplasm</location>
    </subcellularLocation>
</comment>
<dbReference type="InterPro" id="IPR001829">
    <property type="entry name" value="Pili_assmbl_chaperone_bac"/>
</dbReference>
<keyword evidence="5" id="KW-0143">Chaperone</keyword>
<dbReference type="SUPFAM" id="SSF49354">
    <property type="entry name" value="PapD-like"/>
    <property type="match status" value="1"/>
</dbReference>
<evidence type="ECO:0000313" key="10">
    <source>
        <dbReference type="Proteomes" id="UP000028643"/>
    </source>
</evidence>
<dbReference type="SUPFAM" id="SSF49584">
    <property type="entry name" value="Periplasmic chaperone C-domain"/>
    <property type="match status" value="1"/>
</dbReference>
<evidence type="ECO:0000256" key="1">
    <source>
        <dbReference type="ARBA" id="ARBA00004418"/>
    </source>
</evidence>
<sequence length="244" mass="26650">MFPLFRCVALFAGVLLAVDGQAGIVLNTTRVIYPAKDKEVSFGVHNTGSAEILLQSWLEPNVANPEPGSLPFVVTPALARVQGDGKQLLRIIYAGTDMPRDRESVLWLNVQEIPQAVAENSLQVAIRQRIKVFFRPESLPGEAAQAPQGLRWRIAVDGLQVDNPGVYHVSMVRLEVRQDGDMLLSLDGQMIAPGQSIQLPLKHPPTLAPIQLGFISINDFGGQEPYRAALKSGQTVQAEMAEPR</sequence>
<reference evidence="9 10" key="1">
    <citation type="submission" date="2014-07" db="EMBL/GenBank/DDBJ databases">
        <title>Draft Genome Sequences of Environmental Pseudomonas syringae strains.</title>
        <authorList>
            <person name="Baltrus D.A."/>
            <person name="Berge O."/>
            <person name="Morris C."/>
        </authorList>
    </citation>
    <scope>NUCLEOTIDE SEQUENCE [LARGE SCALE GENOMIC DNA]</scope>
    <source>
        <strain evidence="9 10">CEB003</strain>
    </source>
</reference>
<evidence type="ECO:0000256" key="3">
    <source>
        <dbReference type="ARBA" id="ARBA00022729"/>
    </source>
</evidence>
<dbReference type="Proteomes" id="UP000028643">
    <property type="component" value="Unassembled WGS sequence"/>
</dbReference>